<evidence type="ECO:0000313" key="2">
    <source>
        <dbReference type="Proteomes" id="UP001194746"/>
    </source>
</evidence>
<gene>
    <name evidence="1" type="ORF">FE257_003497</name>
</gene>
<organism evidence="1 2">
    <name type="scientific">Aspergillus nanangensis</name>
    <dbReference type="NCBI Taxonomy" id="2582783"/>
    <lineage>
        <taxon>Eukaryota</taxon>
        <taxon>Fungi</taxon>
        <taxon>Dikarya</taxon>
        <taxon>Ascomycota</taxon>
        <taxon>Pezizomycotina</taxon>
        <taxon>Eurotiomycetes</taxon>
        <taxon>Eurotiomycetidae</taxon>
        <taxon>Eurotiales</taxon>
        <taxon>Aspergillaceae</taxon>
        <taxon>Aspergillus</taxon>
        <taxon>Aspergillus subgen. Circumdati</taxon>
    </lineage>
</organism>
<proteinExistence type="predicted"/>
<reference evidence="1" key="1">
    <citation type="journal article" date="2019" name="Beilstein J. Org. Chem.">
        <title>Nanangenines: drimane sesquiterpenoids as the dominant metabolite cohort of a novel Australian fungus, Aspergillus nanangensis.</title>
        <authorList>
            <person name="Lacey H.J."/>
            <person name="Gilchrist C.L.M."/>
            <person name="Crombie A."/>
            <person name="Kalaitzis J.A."/>
            <person name="Vuong D."/>
            <person name="Rutledge P.J."/>
            <person name="Turner P."/>
            <person name="Pitt J.I."/>
            <person name="Lacey E."/>
            <person name="Chooi Y.H."/>
            <person name="Piggott A.M."/>
        </authorList>
    </citation>
    <scope>NUCLEOTIDE SEQUENCE</scope>
    <source>
        <strain evidence="1">MST-FP2251</strain>
    </source>
</reference>
<dbReference type="AlphaFoldDB" id="A0AAD4CBI1"/>
<accession>A0AAD4CBI1</accession>
<reference evidence="1" key="2">
    <citation type="submission" date="2020-02" db="EMBL/GenBank/DDBJ databases">
        <authorList>
            <person name="Gilchrist C.L.M."/>
            <person name="Chooi Y.-H."/>
        </authorList>
    </citation>
    <scope>NUCLEOTIDE SEQUENCE</scope>
    <source>
        <strain evidence="1">MST-FP2251</strain>
    </source>
</reference>
<sequence length="132" mass="15086">MTGKRKQTYVSRVQGRRRVGELSVLRLNPLPVDSEQESCIDFGDTCRELPVVARSHESSIDPRKNLVVGYHSRHIPHGRKFIYTSADIAVQAGWRAMTRSLRVNLHSRWRPSSAALLCYAKELNPHAPWIQL</sequence>
<keyword evidence="2" id="KW-1185">Reference proteome</keyword>
<dbReference type="EMBL" id="VCAU01000166">
    <property type="protein sequence ID" value="KAF9883414.1"/>
    <property type="molecule type" value="Genomic_DNA"/>
</dbReference>
<dbReference type="Proteomes" id="UP001194746">
    <property type="component" value="Unassembled WGS sequence"/>
</dbReference>
<evidence type="ECO:0000313" key="1">
    <source>
        <dbReference type="EMBL" id="KAF9883414.1"/>
    </source>
</evidence>
<protein>
    <submittedName>
        <fullName evidence="1">Uncharacterized protein</fullName>
    </submittedName>
</protein>
<comment type="caution">
    <text evidence="1">The sequence shown here is derived from an EMBL/GenBank/DDBJ whole genome shotgun (WGS) entry which is preliminary data.</text>
</comment>
<name>A0AAD4CBI1_ASPNN</name>